<reference evidence="1" key="1">
    <citation type="journal article" date="2022" name="bioRxiv">
        <title>Sequencing and chromosome-scale assembly of the giantPleurodeles waltlgenome.</title>
        <authorList>
            <person name="Brown T."/>
            <person name="Elewa A."/>
            <person name="Iarovenko S."/>
            <person name="Subramanian E."/>
            <person name="Araus A.J."/>
            <person name="Petzold A."/>
            <person name="Susuki M."/>
            <person name="Suzuki K.-i.T."/>
            <person name="Hayashi T."/>
            <person name="Toyoda A."/>
            <person name="Oliveira C."/>
            <person name="Osipova E."/>
            <person name="Leigh N.D."/>
            <person name="Simon A."/>
            <person name="Yun M.H."/>
        </authorList>
    </citation>
    <scope>NUCLEOTIDE SEQUENCE</scope>
    <source>
        <strain evidence="1">20211129_DDA</strain>
        <tissue evidence="1">Liver</tissue>
    </source>
</reference>
<evidence type="ECO:0000313" key="2">
    <source>
        <dbReference type="Proteomes" id="UP001066276"/>
    </source>
</evidence>
<accession>A0AAV7ULY5</accession>
<comment type="caution">
    <text evidence="1">The sequence shown here is derived from an EMBL/GenBank/DDBJ whole genome shotgun (WGS) entry which is preliminary data.</text>
</comment>
<name>A0AAV7ULY5_PLEWA</name>
<dbReference type="EMBL" id="JANPWB010000005">
    <property type="protein sequence ID" value="KAJ1190024.1"/>
    <property type="molecule type" value="Genomic_DNA"/>
</dbReference>
<dbReference type="AlphaFoldDB" id="A0AAV7ULY5"/>
<gene>
    <name evidence="1" type="ORF">NDU88_006764</name>
</gene>
<organism evidence="1 2">
    <name type="scientific">Pleurodeles waltl</name>
    <name type="common">Iberian ribbed newt</name>
    <dbReference type="NCBI Taxonomy" id="8319"/>
    <lineage>
        <taxon>Eukaryota</taxon>
        <taxon>Metazoa</taxon>
        <taxon>Chordata</taxon>
        <taxon>Craniata</taxon>
        <taxon>Vertebrata</taxon>
        <taxon>Euteleostomi</taxon>
        <taxon>Amphibia</taxon>
        <taxon>Batrachia</taxon>
        <taxon>Caudata</taxon>
        <taxon>Salamandroidea</taxon>
        <taxon>Salamandridae</taxon>
        <taxon>Pleurodelinae</taxon>
        <taxon>Pleurodeles</taxon>
    </lineage>
</organism>
<proteinExistence type="predicted"/>
<keyword evidence="2" id="KW-1185">Reference proteome</keyword>
<evidence type="ECO:0000313" key="1">
    <source>
        <dbReference type="EMBL" id="KAJ1190024.1"/>
    </source>
</evidence>
<protein>
    <submittedName>
        <fullName evidence="1">Uncharacterized protein</fullName>
    </submittedName>
</protein>
<sequence>MVAPCTEDSEAIIVISDDEDRKEEQMVLAYSTGEPVLHITPAPQYGCDGTHGLGEHGEQSTRRFGRLAQVQRLPVRVGAPSGHRLEERAQSGAVWLTTGEATGPGLGFQDFYPLHEAVPSTSQGAGVADQEVINDVLLDYEEEEEWEDVFSGQLRAVQRGTSRIVAREADKKAVQSDHRVGRDRQVSFAGNLPREAGQCTVARAALPEAVGRCWAAGGGAGAELEAAAVVVNLEGTQRFPKWYHLLSTEPRPTCCRKRRRVAAHSESSDSTRSWL</sequence>
<dbReference type="Proteomes" id="UP001066276">
    <property type="component" value="Chromosome 3_1"/>
</dbReference>